<name>A0A369VVY6_9SPHN</name>
<dbReference type="AlphaFoldDB" id="A0A369VVY6"/>
<evidence type="ECO:0008006" key="5">
    <source>
        <dbReference type="Google" id="ProtNLM"/>
    </source>
</evidence>
<keyword evidence="4" id="KW-1185">Reference proteome</keyword>
<accession>A0A369VVY6</accession>
<evidence type="ECO:0000313" key="3">
    <source>
        <dbReference type="EMBL" id="RDE06554.1"/>
    </source>
</evidence>
<organism evidence="3 4">
    <name type="scientific">Sphingomonas aracearum</name>
    <dbReference type="NCBI Taxonomy" id="2283317"/>
    <lineage>
        <taxon>Bacteria</taxon>
        <taxon>Pseudomonadati</taxon>
        <taxon>Pseudomonadota</taxon>
        <taxon>Alphaproteobacteria</taxon>
        <taxon>Sphingomonadales</taxon>
        <taxon>Sphingomonadaceae</taxon>
        <taxon>Sphingomonas</taxon>
    </lineage>
</organism>
<proteinExistence type="predicted"/>
<comment type="caution">
    <text evidence="3">The sequence shown here is derived from an EMBL/GenBank/DDBJ whole genome shotgun (WGS) entry which is preliminary data.</text>
</comment>
<evidence type="ECO:0000256" key="2">
    <source>
        <dbReference type="SAM" id="SignalP"/>
    </source>
</evidence>
<keyword evidence="2" id="KW-0732">Signal</keyword>
<feature type="signal peptide" evidence="2">
    <location>
        <begin position="1"/>
        <end position="29"/>
    </location>
</feature>
<dbReference type="Proteomes" id="UP000253918">
    <property type="component" value="Unassembled WGS sequence"/>
</dbReference>
<protein>
    <recommendedName>
        <fullName evidence="5">DUF4148 domain-containing protein</fullName>
    </recommendedName>
</protein>
<gene>
    <name evidence="3" type="ORF">DVW87_02270</name>
</gene>
<evidence type="ECO:0000256" key="1">
    <source>
        <dbReference type="SAM" id="MobiDB-lite"/>
    </source>
</evidence>
<sequence>MPDACGQKGDVPMRCLVLACLFVATTAPAQFRAPPRTTPNLPRSPIAFDPAPARPPIGRDLGDVRDRIEDGRDNGQLSRRDARRLRRGTDRIAASADRYGSDGLSTAEARELEARASLLRDQVGLARGKR</sequence>
<feature type="region of interest" description="Disordered" evidence="1">
    <location>
        <begin position="29"/>
        <end position="89"/>
    </location>
</feature>
<reference evidence="3 4" key="1">
    <citation type="submission" date="2018-07" db="EMBL/GenBank/DDBJ databases">
        <title>a novel species of Sphingomonas isolated from the rhizosphere soil of Araceae plant.</title>
        <authorList>
            <person name="Zhiyong W."/>
            <person name="Qinglan Z."/>
            <person name="Zhiwei F."/>
            <person name="Ding X."/>
            <person name="Gejiao W."/>
            <person name="Shixue Z."/>
        </authorList>
    </citation>
    <scope>NUCLEOTIDE SEQUENCE [LARGE SCALE GENOMIC DNA]</scope>
    <source>
        <strain evidence="3 4">WZY 27</strain>
    </source>
</reference>
<feature type="compositionally biased region" description="Basic and acidic residues" evidence="1">
    <location>
        <begin position="60"/>
        <end position="73"/>
    </location>
</feature>
<feature type="chain" id="PRO_5016713420" description="DUF4148 domain-containing protein" evidence="2">
    <location>
        <begin position="30"/>
        <end position="130"/>
    </location>
</feature>
<dbReference type="EMBL" id="QQNB01000001">
    <property type="protein sequence ID" value="RDE06554.1"/>
    <property type="molecule type" value="Genomic_DNA"/>
</dbReference>
<evidence type="ECO:0000313" key="4">
    <source>
        <dbReference type="Proteomes" id="UP000253918"/>
    </source>
</evidence>